<feature type="non-terminal residue" evidence="1">
    <location>
        <position position="1"/>
    </location>
</feature>
<name>A0AC60PD72_IXOPE</name>
<gene>
    <name evidence="1" type="ORF">HPB47_005339</name>
</gene>
<keyword evidence="2" id="KW-1185">Reference proteome</keyword>
<accession>A0AC60PD72</accession>
<proteinExistence type="predicted"/>
<dbReference type="Proteomes" id="UP000805193">
    <property type="component" value="Unassembled WGS sequence"/>
</dbReference>
<dbReference type="EMBL" id="JABSTQ010010798">
    <property type="protein sequence ID" value="KAG0417810.1"/>
    <property type="molecule type" value="Genomic_DNA"/>
</dbReference>
<reference evidence="1 2" key="1">
    <citation type="journal article" date="2020" name="Cell">
        <title>Large-Scale Comparative Analyses of Tick Genomes Elucidate Their Genetic Diversity and Vector Capacities.</title>
        <authorList>
            <consortium name="Tick Genome and Microbiome Consortium (TIGMIC)"/>
            <person name="Jia N."/>
            <person name="Wang J."/>
            <person name="Shi W."/>
            <person name="Du L."/>
            <person name="Sun Y."/>
            <person name="Zhan W."/>
            <person name="Jiang J.F."/>
            <person name="Wang Q."/>
            <person name="Zhang B."/>
            <person name="Ji P."/>
            <person name="Bell-Sakyi L."/>
            <person name="Cui X.M."/>
            <person name="Yuan T.T."/>
            <person name="Jiang B.G."/>
            <person name="Yang W.F."/>
            <person name="Lam T.T."/>
            <person name="Chang Q.C."/>
            <person name="Ding S.J."/>
            <person name="Wang X.J."/>
            <person name="Zhu J.G."/>
            <person name="Ruan X.D."/>
            <person name="Zhao L."/>
            <person name="Wei J.T."/>
            <person name="Ye R.Z."/>
            <person name="Que T.C."/>
            <person name="Du C.H."/>
            <person name="Zhou Y.H."/>
            <person name="Cheng J.X."/>
            <person name="Dai P.F."/>
            <person name="Guo W.B."/>
            <person name="Han X.H."/>
            <person name="Huang E.J."/>
            <person name="Li L.F."/>
            <person name="Wei W."/>
            <person name="Gao Y.C."/>
            <person name="Liu J.Z."/>
            <person name="Shao H.Z."/>
            <person name="Wang X."/>
            <person name="Wang C.C."/>
            <person name="Yang T.C."/>
            <person name="Huo Q.B."/>
            <person name="Li W."/>
            <person name="Chen H.Y."/>
            <person name="Chen S.E."/>
            <person name="Zhou L.G."/>
            <person name="Ni X.B."/>
            <person name="Tian J.H."/>
            <person name="Sheng Y."/>
            <person name="Liu T."/>
            <person name="Pan Y.S."/>
            <person name="Xia L.Y."/>
            <person name="Li J."/>
            <person name="Zhao F."/>
            <person name="Cao W.C."/>
        </authorList>
    </citation>
    <scope>NUCLEOTIDE SEQUENCE [LARGE SCALE GENOMIC DNA]</scope>
    <source>
        <strain evidence="1">Iper-2018</strain>
    </source>
</reference>
<evidence type="ECO:0000313" key="2">
    <source>
        <dbReference type="Proteomes" id="UP000805193"/>
    </source>
</evidence>
<feature type="non-terminal residue" evidence="1">
    <location>
        <position position="85"/>
    </location>
</feature>
<sequence>FAGYVHKYFRAFLGCHDPRAGISMGQYQGYGLCSNAGSELADLANSWQVLSRRQSSEDACFCQILLNKRHAYERYQRHPIIAIRN</sequence>
<organism evidence="1 2">
    <name type="scientific">Ixodes persulcatus</name>
    <name type="common">Taiga tick</name>
    <dbReference type="NCBI Taxonomy" id="34615"/>
    <lineage>
        <taxon>Eukaryota</taxon>
        <taxon>Metazoa</taxon>
        <taxon>Ecdysozoa</taxon>
        <taxon>Arthropoda</taxon>
        <taxon>Chelicerata</taxon>
        <taxon>Arachnida</taxon>
        <taxon>Acari</taxon>
        <taxon>Parasitiformes</taxon>
        <taxon>Ixodida</taxon>
        <taxon>Ixodoidea</taxon>
        <taxon>Ixodidae</taxon>
        <taxon>Ixodinae</taxon>
        <taxon>Ixodes</taxon>
    </lineage>
</organism>
<protein>
    <submittedName>
        <fullName evidence="1">Uncharacterized protein</fullName>
    </submittedName>
</protein>
<comment type="caution">
    <text evidence="1">The sequence shown here is derived from an EMBL/GenBank/DDBJ whole genome shotgun (WGS) entry which is preliminary data.</text>
</comment>
<evidence type="ECO:0000313" key="1">
    <source>
        <dbReference type="EMBL" id="KAG0417810.1"/>
    </source>
</evidence>